<dbReference type="InterPro" id="IPR016161">
    <property type="entry name" value="Ald_DH/histidinol_DH"/>
</dbReference>
<evidence type="ECO:0000256" key="6">
    <source>
        <dbReference type="PROSITE-ProRule" id="PRU10007"/>
    </source>
</evidence>
<dbReference type="GO" id="GO:0004029">
    <property type="term" value="F:aldehyde dehydrogenase (NAD+) activity"/>
    <property type="evidence" value="ECO:0007669"/>
    <property type="project" value="TreeGrafter"/>
</dbReference>
<dbReference type="InterPro" id="IPR015590">
    <property type="entry name" value="Aldehyde_DH_dom"/>
</dbReference>
<dbReference type="InterPro" id="IPR012394">
    <property type="entry name" value="Aldehyde_DH_NAD(P)"/>
</dbReference>
<keyword evidence="10" id="KW-1185">Reference proteome</keyword>
<dbReference type="InterPro" id="IPR016163">
    <property type="entry name" value="Ald_DH_C"/>
</dbReference>
<keyword evidence="2 4" id="KW-0560">Oxidoreductase</keyword>
<evidence type="ECO:0000256" key="2">
    <source>
        <dbReference type="ARBA" id="ARBA00023002"/>
    </source>
</evidence>
<dbReference type="Gene3D" id="3.40.309.10">
    <property type="entry name" value="Aldehyde Dehydrogenase, Chain A, domain 2"/>
    <property type="match status" value="1"/>
</dbReference>
<evidence type="ECO:0000313" key="9">
    <source>
        <dbReference type="EMBL" id="BBE31866.1"/>
    </source>
</evidence>
<dbReference type="GO" id="GO:0006081">
    <property type="term" value="P:aldehyde metabolic process"/>
    <property type="evidence" value="ECO:0007669"/>
    <property type="project" value="InterPro"/>
</dbReference>
<dbReference type="PIRSF" id="PIRSF036492">
    <property type="entry name" value="ALDH"/>
    <property type="match status" value="1"/>
</dbReference>
<name>A0A7G1G8V2_9BACT</name>
<dbReference type="AlphaFoldDB" id="A0A7G1G8V2"/>
<dbReference type="FunFam" id="3.40.605.10:FF:000004">
    <property type="entry name" value="Aldehyde dehydrogenase"/>
    <property type="match status" value="1"/>
</dbReference>
<dbReference type="CDD" id="cd07136">
    <property type="entry name" value="ALDH_YwdH-P39616"/>
    <property type="match status" value="1"/>
</dbReference>
<dbReference type="FunCoup" id="A0A7G1G8V2">
    <property type="interactions" value="285"/>
</dbReference>
<keyword evidence="3" id="KW-0520">NAD</keyword>
<gene>
    <name evidence="9" type="ORF">OSSY52_20070</name>
</gene>
<evidence type="ECO:0000256" key="5">
    <source>
        <dbReference type="PIRSR" id="PIRSR036492-1"/>
    </source>
</evidence>
<dbReference type="InterPro" id="IPR029510">
    <property type="entry name" value="Ald_DH_CS_GLU"/>
</dbReference>
<dbReference type="Pfam" id="PF00171">
    <property type="entry name" value="Aldedh"/>
    <property type="match status" value="1"/>
</dbReference>
<dbReference type="GO" id="GO:0005737">
    <property type="term" value="C:cytoplasm"/>
    <property type="evidence" value="ECO:0007669"/>
    <property type="project" value="TreeGrafter"/>
</dbReference>
<dbReference type="Proteomes" id="UP000516361">
    <property type="component" value="Chromosome"/>
</dbReference>
<feature type="active site" evidence="5 6">
    <location>
        <position position="212"/>
    </location>
</feature>
<dbReference type="InterPro" id="IPR016162">
    <property type="entry name" value="Ald_DH_N"/>
</dbReference>
<organism evidence="9 10">
    <name type="scientific">Tepiditoga spiralis</name>
    <dbReference type="NCBI Taxonomy" id="2108365"/>
    <lineage>
        <taxon>Bacteria</taxon>
        <taxon>Thermotogati</taxon>
        <taxon>Thermotogota</taxon>
        <taxon>Thermotogae</taxon>
        <taxon>Petrotogales</taxon>
        <taxon>Petrotogaceae</taxon>
        <taxon>Tepiditoga</taxon>
    </lineage>
</organism>
<comment type="similarity">
    <text evidence="1 4 7">Belongs to the aldehyde dehydrogenase family.</text>
</comment>
<dbReference type="SUPFAM" id="SSF53720">
    <property type="entry name" value="ALDH-like"/>
    <property type="match status" value="1"/>
</dbReference>
<evidence type="ECO:0000256" key="1">
    <source>
        <dbReference type="ARBA" id="ARBA00009986"/>
    </source>
</evidence>
<dbReference type="PANTHER" id="PTHR43570">
    <property type="entry name" value="ALDEHYDE DEHYDROGENASE"/>
    <property type="match status" value="1"/>
</dbReference>
<dbReference type="PROSITE" id="PS00687">
    <property type="entry name" value="ALDEHYDE_DEHYDR_GLU"/>
    <property type="match status" value="1"/>
</dbReference>
<sequence length="461" mass="52588">MNNKELQNMLLEMKEYFFIGKTKDVNFRIEQLKKLKKSIIKYTDEIIVALEKDLGRHKYETYAAEIGTVLKSINYSIKNIKKWSKVKKVKTPLHLFSAKSYINPEPYGVVLIIGPFNYPFNLLIEPMIGAITAGNTVVIKPSEDTPNVSKVINKIISENYDFNYIRVVEGEKEIVSNLINMKFDFIFFTGSVKVGKIIMEAASKNLTPVTLELGGKSPCIVDKTANIKVSAKRIAWGKCFNAGQTCVAPDYLIIHKSVKEQFIKEFKQAISNFYGHEIEKSKDYARIINEKQMNRLIKIIEEDKSKVIFGGEYNLKEKYISPTLLNNVNWNDASMKDEIFGPLLPILEYENIEDVSKIINERPKPLAVYIFSESKNNQKYIIENTSSGGFGINETVSHFTSHYMPFGGVGNSGLGSYHGEASFRQFSHFKSILNKSTKINLNVQFPPYTEKKFKLVKKILK</sequence>
<reference evidence="9 10" key="1">
    <citation type="submission" date="2018-06" db="EMBL/GenBank/DDBJ databases">
        <title>Genome sequencing of Oceanotoga sp. sy52.</title>
        <authorList>
            <person name="Mori K."/>
        </authorList>
    </citation>
    <scope>NUCLEOTIDE SEQUENCE [LARGE SCALE GENOMIC DNA]</scope>
    <source>
        <strain evidence="10">sy52</strain>
    </source>
</reference>
<evidence type="ECO:0000256" key="4">
    <source>
        <dbReference type="PIRNR" id="PIRNR036492"/>
    </source>
</evidence>
<dbReference type="EMBL" id="AP018712">
    <property type="protein sequence ID" value="BBE31866.1"/>
    <property type="molecule type" value="Genomic_DNA"/>
</dbReference>
<protein>
    <recommendedName>
        <fullName evidence="4">Aldehyde dehydrogenase</fullName>
    </recommendedName>
</protein>
<evidence type="ECO:0000313" key="10">
    <source>
        <dbReference type="Proteomes" id="UP000516361"/>
    </source>
</evidence>
<dbReference type="PANTHER" id="PTHR43570:SF16">
    <property type="entry name" value="ALDEHYDE DEHYDROGENASE TYPE III, ISOFORM Q"/>
    <property type="match status" value="1"/>
</dbReference>
<dbReference type="InParanoid" id="A0A7G1G8V2"/>
<dbReference type="KEGG" id="ocy:OSSY52_20070"/>
<evidence type="ECO:0000259" key="8">
    <source>
        <dbReference type="Pfam" id="PF00171"/>
    </source>
</evidence>
<feature type="domain" description="Aldehyde dehydrogenase" evidence="8">
    <location>
        <begin position="24"/>
        <end position="432"/>
    </location>
</feature>
<evidence type="ECO:0000256" key="7">
    <source>
        <dbReference type="RuleBase" id="RU003345"/>
    </source>
</evidence>
<proteinExistence type="inferred from homology"/>
<feature type="active site" evidence="5">
    <location>
        <position position="246"/>
    </location>
</feature>
<accession>A0A7G1G8V2</accession>
<dbReference type="Gene3D" id="3.40.605.10">
    <property type="entry name" value="Aldehyde Dehydrogenase, Chain A, domain 1"/>
    <property type="match status" value="1"/>
</dbReference>
<evidence type="ECO:0000256" key="3">
    <source>
        <dbReference type="ARBA" id="ARBA00023027"/>
    </source>
</evidence>
<dbReference type="FunFam" id="3.40.309.10:FF:000025">
    <property type="entry name" value="Aldehyde dehydrogenase"/>
    <property type="match status" value="1"/>
</dbReference>